<dbReference type="PANTHER" id="PTHR45947:SF3">
    <property type="entry name" value="SULFOQUINOVOSYL TRANSFERASE SQD2"/>
    <property type="match status" value="1"/>
</dbReference>
<keyword evidence="1 4" id="KW-0328">Glycosyltransferase</keyword>
<dbReference type="Pfam" id="PF13692">
    <property type="entry name" value="Glyco_trans_1_4"/>
    <property type="match status" value="1"/>
</dbReference>
<dbReference type="CDD" id="cd03801">
    <property type="entry name" value="GT4_PimA-like"/>
    <property type="match status" value="1"/>
</dbReference>
<accession>A0A927N8N8</accession>
<keyword evidence="5" id="KW-1185">Reference proteome</keyword>
<dbReference type="RefSeq" id="WP_192753781.1">
    <property type="nucleotide sequence ID" value="NZ_BAABJL010000095.1"/>
</dbReference>
<comment type="caution">
    <text evidence="4">The sequence shown here is derived from an EMBL/GenBank/DDBJ whole genome shotgun (WGS) entry which is preliminary data.</text>
</comment>
<dbReference type="InterPro" id="IPR028098">
    <property type="entry name" value="Glyco_trans_4-like_N"/>
</dbReference>
<evidence type="ECO:0000256" key="2">
    <source>
        <dbReference type="ARBA" id="ARBA00022679"/>
    </source>
</evidence>
<dbReference type="PANTHER" id="PTHR45947">
    <property type="entry name" value="SULFOQUINOVOSYL TRANSFERASE SQD2"/>
    <property type="match status" value="1"/>
</dbReference>
<evidence type="ECO:0000256" key="1">
    <source>
        <dbReference type="ARBA" id="ARBA00022676"/>
    </source>
</evidence>
<sequence length="387" mass="40783">MRVGIVCPYSMDAPGGVQNHVRDLAEVLLAAGHSVSVLAPADDDTPVPPYVVSAGRAVPVPYNGSIARLAFGPVSATRVRRWIRDGQFDVLHIHEPATPSLSLLALWAAVGPIVGTFHSAMPRSRAMSAMSAILRPALEKISARIAVSEPARATLVQHLGGEPVVIPNGLFVDRLARAVPRPEWRGEGGTLCFLGRLDEPRKGLAVLLRAFPTIWAAHPGVRLLVAGPGDVEEARAMLPQECRAAVTFLGMVDDVGKADMFATSDVYVAPQTGGESFGIVLVEAMAAGAPVLASGLDAFRLVVDGGKLGRLFEVGDSADLAAGALELLADPQLRDRLRDSARIAVRRYDWGSVAKEIVSVYEMVTEGVPGVGEAAEEGRLSHPGGLT</sequence>
<dbReference type="Proteomes" id="UP000638648">
    <property type="component" value="Unassembled WGS sequence"/>
</dbReference>
<dbReference type="SUPFAM" id="SSF53756">
    <property type="entry name" value="UDP-Glycosyltransferase/glycogen phosphorylase"/>
    <property type="match status" value="1"/>
</dbReference>
<proteinExistence type="predicted"/>
<name>A0A927N8N8_9ACTN</name>
<organism evidence="4 5">
    <name type="scientific">Actinopolymorpha pittospori</name>
    <dbReference type="NCBI Taxonomy" id="648752"/>
    <lineage>
        <taxon>Bacteria</taxon>
        <taxon>Bacillati</taxon>
        <taxon>Actinomycetota</taxon>
        <taxon>Actinomycetes</taxon>
        <taxon>Propionibacteriales</taxon>
        <taxon>Actinopolymorphaceae</taxon>
        <taxon>Actinopolymorpha</taxon>
    </lineage>
</organism>
<dbReference type="GO" id="GO:0043750">
    <property type="term" value="F:phosphatidylinositol alpha-mannosyltransferase activity"/>
    <property type="evidence" value="ECO:0007669"/>
    <property type="project" value="UniProtKB-EC"/>
</dbReference>
<keyword evidence="2 4" id="KW-0808">Transferase</keyword>
<dbReference type="EMBL" id="JADBEM010000001">
    <property type="protein sequence ID" value="MBE1610405.1"/>
    <property type="molecule type" value="Genomic_DNA"/>
</dbReference>
<evidence type="ECO:0000313" key="4">
    <source>
        <dbReference type="EMBL" id="MBE1610405.1"/>
    </source>
</evidence>
<reference evidence="4" key="1">
    <citation type="submission" date="2020-10" db="EMBL/GenBank/DDBJ databases">
        <title>Sequencing the genomes of 1000 actinobacteria strains.</title>
        <authorList>
            <person name="Klenk H.-P."/>
        </authorList>
    </citation>
    <scope>NUCLEOTIDE SEQUENCE</scope>
    <source>
        <strain evidence="4">DSM 45354</strain>
    </source>
</reference>
<evidence type="ECO:0000313" key="5">
    <source>
        <dbReference type="Proteomes" id="UP000638648"/>
    </source>
</evidence>
<dbReference type="EC" id="2.4.1.345" evidence="4"/>
<dbReference type="GO" id="GO:1901137">
    <property type="term" value="P:carbohydrate derivative biosynthetic process"/>
    <property type="evidence" value="ECO:0007669"/>
    <property type="project" value="UniProtKB-ARBA"/>
</dbReference>
<gene>
    <name evidence="4" type="ORF">HEB94_007253</name>
</gene>
<evidence type="ECO:0000259" key="3">
    <source>
        <dbReference type="Pfam" id="PF13439"/>
    </source>
</evidence>
<protein>
    <submittedName>
        <fullName evidence="4">Phosphatidylinositol alpha-mannosyltransferase</fullName>
        <ecNumber evidence="4">2.4.1.345</ecNumber>
    </submittedName>
</protein>
<dbReference type="InterPro" id="IPR050194">
    <property type="entry name" value="Glycosyltransferase_grp1"/>
</dbReference>
<dbReference type="AlphaFoldDB" id="A0A927N8N8"/>
<dbReference type="Pfam" id="PF13439">
    <property type="entry name" value="Glyco_transf_4"/>
    <property type="match status" value="1"/>
</dbReference>
<feature type="domain" description="Glycosyltransferase subfamily 4-like N-terminal" evidence="3">
    <location>
        <begin position="14"/>
        <end position="170"/>
    </location>
</feature>
<dbReference type="Gene3D" id="3.40.50.2000">
    <property type="entry name" value="Glycogen Phosphorylase B"/>
    <property type="match status" value="2"/>
</dbReference>